<name>A0ABN9SVA6_9DINO</name>
<evidence type="ECO:0000259" key="1">
    <source>
        <dbReference type="Pfam" id="PF14336"/>
    </source>
</evidence>
<dbReference type="Pfam" id="PF14336">
    <property type="entry name" value="GLUCM-like_C"/>
    <property type="match status" value="1"/>
</dbReference>
<gene>
    <name evidence="2" type="ORF">PCOR1329_LOCUS32931</name>
</gene>
<evidence type="ECO:0000313" key="3">
    <source>
        <dbReference type="Proteomes" id="UP001189429"/>
    </source>
</evidence>
<sequence length="122" mass="12587">MGKVAHLEGVAQLKPAGNAEFVPLSANGCYRSCDHLVLSTVSNWGGSAFEAAAHALLGPGREADYLGEMRGQGSSLQKHALLAAITSAPAGAVDGIDPQKARPLVRVTPCRTDLGCEPIRAP</sequence>
<protein>
    <recommendedName>
        <fullName evidence="1">D-glutamate cyclase-like C-terminal domain-containing protein</fullName>
    </recommendedName>
</protein>
<proteinExistence type="predicted"/>
<dbReference type="InterPro" id="IPR025504">
    <property type="entry name" value="GLUCM_C"/>
</dbReference>
<accession>A0ABN9SVA6</accession>
<comment type="caution">
    <text evidence="2">The sequence shown here is derived from an EMBL/GenBank/DDBJ whole genome shotgun (WGS) entry which is preliminary data.</text>
</comment>
<dbReference type="Proteomes" id="UP001189429">
    <property type="component" value="Unassembled WGS sequence"/>
</dbReference>
<organism evidence="2 3">
    <name type="scientific">Prorocentrum cordatum</name>
    <dbReference type="NCBI Taxonomy" id="2364126"/>
    <lineage>
        <taxon>Eukaryota</taxon>
        <taxon>Sar</taxon>
        <taxon>Alveolata</taxon>
        <taxon>Dinophyceae</taxon>
        <taxon>Prorocentrales</taxon>
        <taxon>Prorocentraceae</taxon>
        <taxon>Prorocentrum</taxon>
    </lineage>
</organism>
<keyword evidence="3" id="KW-1185">Reference proteome</keyword>
<dbReference type="EMBL" id="CAUYUJ010013570">
    <property type="protein sequence ID" value="CAK0836457.1"/>
    <property type="molecule type" value="Genomic_DNA"/>
</dbReference>
<evidence type="ECO:0000313" key="2">
    <source>
        <dbReference type="EMBL" id="CAK0836457.1"/>
    </source>
</evidence>
<feature type="domain" description="D-glutamate cyclase-like C-terminal" evidence="1">
    <location>
        <begin position="1"/>
        <end position="99"/>
    </location>
</feature>
<reference evidence="2" key="1">
    <citation type="submission" date="2023-10" db="EMBL/GenBank/DDBJ databases">
        <authorList>
            <person name="Chen Y."/>
            <person name="Shah S."/>
            <person name="Dougan E. K."/>
            <person name="Thang M."/>
            <person name="Chan C."/>
        </authorList>
    </citation>
    <scope>NUCLEOTIDE SEQUENCE [LARGE SCALE GENOMIC DNA]</scope>
</reference>
<dbReference type="Gene3D" id="3.90.1640.20">
    <property type="entry name" value="TON_0340"/>
    <property type="match status" value="1"/>
</dbReference>